<feature type="compositionally biased region" description="Basic residues" evidence="1">
    <location>
        <begin position="122"/>
        <end position="135"/>
    </location>
</feature>
<feature type="region of interest" description="Disordered" evidence="1">
    <location>
        <begin position="61"/>
        <end position="430"/>
    </location>
</feature>
<evidence type="ECO:0000313" key="2">
    <source>
        <dbReference type="EMBL" id="KAK3495360.1"/>
    </source>
</evidence>
<feature type="compositionally biased region" description="Polar residues" evidence="1">
    <location>
        <begin position="510"/>
        <end position="522"/>
    </location>
</feature>
<comment type="caution">
    <text evidence="2">The sequence shown here is derived from an EMBL/GenBank/DDBJ whole genome shotgun (WGS) entry which is preliminary data.</text>
</comment>
<sequence>MDDFMLDRGELGMIYRALGWKGPTKDRIIGKDGVVEEDEIARQLDEVQRIRRRTMEWAANGDERRKERKLREMKKMEEKKEEVEAREERKLRRVEKRRKRRREAEKELRRANRQIEKDKKEMRQKRRDITKRRKKAMEEADPTEYEIEEDSDNESAEEDSDNEIAEKDANKKINKKDDKKNAKAQRIEMIQKLEKVEEEKAKPSLEVSYNQVPGSAKDQRTRKPETTRPLVEGCSPLPCASPQSSSGVTRGSEPKKKQRRVSWASPVLTRVKIIEAREVPEPKEGQSKSEYRPPFVSEDGGRERSVTETPSQRRRSNPPSLTVEPPLSPRSPVLSEKEPWIPSSLTVEPPLSPRSPSFIQNKPASPSSLVVEPPSSPRSLSPLQEGCSSQPSLTVEPPSSPPNPLPHRKDKEPSRYSSVTVEPPSSPRSPLLQVWKSFSPFLASPAPKHSLDQHGTQTRAEEVLSASLKRHGAIKVRNTPSGRICIPNGRKDHQTFNSQQRPSAARNHKSQPTFGAKTNSPRLAQPIPIRPQTVVSFKERLAFFESQLAPRGSSSTASFHTARTHQPKSGSGGIPSDTSSTPSSSSSSSSFFTARTHQSDSDTSPEGGASTVSSSLSSTKAQYLRSAYSERWDEFLAHSSLGLPSKYTGPGIRYRFCGCSSCVWAKTSEWKRGE</sequence>
<organism evidence="2 3">
    <name type="scientific">Neurospora hispaniola</name>
    <dbReference type="NCBI Taxonomy" id="588809"/>
    <lineage>
        <taxon>Eukaryota</taxon>
        <taxon>Fungi</taxon>
        <taxon>Dikarya</taxon>
        <taxon>Ascomycota</taxon>
        <taxon>Pezizomycotina</taxon>
        <taxon>Sordariomycetes</taxon>
        <taxon>Sordariomycetidae</taxon>
        <taxon>Sordariales</taxon>
        <taxon>Sordariaceae</taxon>
        <taxon>Neurospora</taxon>
    </lineage>
</organism>
<feature type="compositionally biased region" description="Basic and acidic residues" evidence="1">
    <location>
        <begin position="102"/>
        <end position="121"/>
    </location>
</feature>
<feature type="compositionally biased region" description="Polar residues" evidence="1">
    <location>
        <begin position="552"/>
        <end position="561"/>
    </location>
</feature>
<feature type="compositionally biased region" description="Basic residues" evidence="1">
    <location>
        <begin position="91"/>
        <end position="101"/>
    </location>
</feature>
<name>A0AAJ0MT11_9PEZI</name>
<evidence type="ECO:0000313" key="3">
    <source>
        <dbReference type="Proteomes" id="UP001285908"/>
    </source>
</evidence>
<dbReference type="AlphaFoldDB" id="A0AAJ0MT11"/>
<feature type="region of interest" description="Disordered" evidence="1">
    <location>
        <begin position="443"/>
        <end position="462"/>
    </location>
</feature>
<dbReference type="Proteomes" id="UP001285908">
    <property type="component" value="Unassembled WGS sequence"/>
</dbReference>
<feature type="compositionally biased region" description="Basic and acidic residues" evidence="1">
    <location>
        <begin position="272"/>
        <end position="291"/>
    </location>
</feature>
<protein>
    <submittedName>
        <fullName evidence="2">Uncharacterized protein</fullName>
    </submittedName>
</protein>
<reference evidence="2 3" key="1">
    <citation type="journal article" date="2023" name="Mol. Phylogenet. Evol.">
        <title>Genome-scale phylogeny and comparative genomics of the fungal order Sordariales.</title>
        <authorList>
            <person name="Hensen N."/>
            <person name="Bonometti L."/>
            <person name="Westerberg I."/>
            <person name="Brannstrom I.O."/>
            <person name="Guillou S."/>
            <person name="Cros-Aarteil S."/>
            <person name="Calhoun S."/>
            <person name="Haridas S."/>
            <person name="Kuo A."/>
            <person name="Mondo S."/>
            <person name="Pangilinan J."/>
            <person name="Riley R."/>
            <person name="LaButti K."/>
            <person name="Andreopoulos B."/>
            <person name="Lipzen A."/>
            <person name="Chen C."/>
            <person name="Yan M."/>
            <person name="Daum C."/>
            <person name="Ng V."/>
            <person name="Clum A."/>
            <person name="Steindorff A."/>
            <person name="Ohm R.A."/>
            <person name="Martin F."/>
            <person name="Silar P."/>
            <person name="Natvig D.O."/>
            <person name="Lalanne C."/>
            <person name="Gautier V."/>
            <person name="Ament-Velasquez S.L."/>
            <person name="Kruys A."/>
            <person name="Hutchinson M.I."/>
            <person name="Powell A.J."/>
            <person name="Barry K."/>
            <person name="Miller A.N."/>
            <person name="Grigoriev I.V."/>
            <person name="Debuchy R."/>
            <person name="Gladieux P."/>
            <person name="Hiltunen Thoren M."/>
            <person name="Johannesson H."/>
        </authorList>
    </citation>
    <scope>NUCLEOTIDE SEQUENCE [LARGE SCALE GENOMIC DNA]</scope>
    <source>
        <strain evidence="2 3">FGSC 10403</strain>
    </source>
</reference>
<proteinExistence type="predicted"/>
<feature type="compositionally biased region" description="Low complexity" evidence="1">
    <location>
        <begin position="574"/>
        <end position="590"/>
    </location>
</feature>
<dbReference type="EMBL" id="JAULSX010000003">
    <property type="protein sequence ID" value="KAK3495360.1"/>
    <property type="molecule type" value="Genomic_DNA"/>
</dbReference>
<feature type="compositionally biased region" description="Basic and acidic residues" evidence="1">
    <location>
        <begin position="164"/>
        <end position="203"/>
    </location>
</feature>
<dbReference type="GeneID" id="87878376"/>
<feature type="compositionally biased region" description="Low complexity" evidence="1">
    <location>
        <begin position="363"/>
        <end position="383"/>
    </location>
</feature>
<feature type="compositionally biased region" description="Polar residues" evidence="1">
    <location>
        <begin position="591"/>
        <end position="604"/>
    </location>
</feature>
<dbReference type="RefSeq" id="XP_062694789.1">
    <property type="nucleotide sequence ID" value="XM_062840754.1"/>
</dbReference>
<feature type="compositionally biased region" description="Basic and acidic residues" evidence="1">
    <location>
        <begin position="61"/>
        <end position="90"/>
    </location>
</feature>
<feature type="region of interest" description="Disordered" evidence="1">
    <location>
        <begin position="478"/>
        <end position="527"/>
    </location>
</feature>
<evidence type="ECO:0000256" key="1">
    <source>
        <dbReference type="SAM" id="MobiDB-lite"/>
    </source>
</evidence>
<keyword evidence="3" id="KW-1185">Reference proteome</keyword>
<feature type="compositionally biased region" description="Basic and acidic residues" evidence="1">
    <location>
        <begin position="217"/>
        <end position="226"/>
    </location>
</feature>
<feature type="region of interest" description="Disordered" evidence="1">
    <location>
        <begin position="551"/>
        <end position="615"/>
    </location>
</feature>
<gene>
    <name evidence="2" type="ORF">B0T23DRAFT_441136</name>
</gene>
<accession>A0AAJ0MT11</accession>
<feature type="compositionally biased region" description="Acidic residues" evidence="1">
    <location>
        <begin position="139"/>
        <end position="163"/>
    </location>
</feature>